<dbReference type="AlphaFoldDB" id="D8RR07"/>
<dbReference type="KEGG" id="smo:SELMODRAFT_413908"/>
<dbReference type="InParanoid" id="D8RR07"/>
<feature type="region of interest" description="Disordered" evidence="1">
    <location>
        <begin position="54"/>
        <end position="105"/>
    </location>
</feature>
<keyword evidence="3" id="KW-1185">Reference proteome</keyword>
<name>D8RR07_SELML</name>
<sequence>MTLPRSRIQCLPWQKKLRSREGSTVATTLSNTKNIEILSSSMLYRSAGEAELARLDRPRGHSSGFGDEKRSMQQSSEEEEEEEEEKRLRSDHSSLTPPTARRRIESQVEEDLPTIIASKISSRNSWTRQWRLSARRRSQIVQWLMIVGWIPSLWESSAMIERVRDGSLEHRASGKRYIHSTGLEKCCCACHSEESDQKQNLQEPFQNLSKSSNATLFPLLSQANPNFTRLRYGLLTLSRVDIGW</sequence>
<dbReference type="EMBL" id="GL377587">
    <property type="protein sequence ID" value="EFJ25161.1"/>
    <property type="molecule type" value="Genomic_DNA"/>
</dbReference>
<evidence type="ECO:0000313" key="3">
    <source>
        <dbReference type="Proteomes" id="UP000001514"/>
    </source>
</evidence>
<reference evidence="2 3" key="1">
    <citation type="journal article" date="2011" name="Science">
        <title>The Selaginella genome identifies genetic changes associated with the evolution of vascular plants.</title>
        <authorList>
            <person name="Banks J.A."/>
            <person name="Nishiyama T."/>
            <person name="Hasebe M."/>
            <person name="Bowman J.L."/>
            <person name="Gribskov M."/>
            <person name="dePamphilis C."/>
            <person name="Albert V.A."/>
            <person name="Aono N."/>
            <person name="Aoyama T."/>
            <person name="Ambrose B.A."/>
            <person name="Ashton N.W."/>
            <person name="Axtell M.J."/>
            <person name="Barker E."/>
            <person name="Barker M.S."/>
            <person name="Bennetzen J.L."/>
            <person name="Bonawitz N.D."/>
            <person name="Chapple C."/>
            <person name="Cheng C."/>
            <person name="Correa L.G."/>
            <person name="Dacre M."/>
            <person name="DeBarry J."/>
            <person name="Dreyer I."/>
            <person name="Elias M."/>
            <person name="Engstrom E.M."/>
            <person name="Estelle M."/>
            <person name="Feng L."/>
            <person name="Finet C."/>
            <person name="Floyd S.K."/>
            <person name="Frommer W.B."/>
            <person name="Fujita T."/>
            <person name="Gramzow L."/>
            <person name="Gutensohn M."/>
            <person name="Harholt J."/>
            <person name="Hattori M."/>
            <person name="Heyl A."/>
            <person name="Hirai T."/>
            <person name="Hiwatashi Y."/>
            <person name="Ishikawa M."/>
            <person name="Iwata M."/>
            <person name="Karol K.G."/>
            <person name="Koehler B."/>
            <person name="Kolukisaoglu U."/>
            <person name="Kubo M."/>
            <person name="Kurata T."/>
            <person name="Lalonde S."/>
            <person name="Li K."/>
            <person name="Li Y."/>
            <person name="Litt A."/>
            <person name="Lyons E."/>
            <person name="Manning G."/>
            <person name="Maruyama T."/>
            <person name="Michael T.P."/>
            <person name="Mikami K."/>
            <person name="Miyazaki S."/>
            <person name="Morinaga S."/>
            <person name="Murata T."/>
            <person name="Mueller-Roeber B."/>
            <person name="Nelson D.R."/>
            <person name="Obara M."/>
            <person name="Oguri Y."/>
            <person name="Olmstead R.G."/>
            <person name="Onodera N."/>
            <person name="Petersen B.L."/>
            <person name="Pils B."/>
            <person name="Prigge M."/>
            <person name="Rensing S.A."/>
            <person name="Riano-Pachon D.M."/>
            <person name="Roberts A.W."/>
            <person name="Sato Y."/>
            <person name="Scheller H.V."/>
            <person name="Schulz B."/>
            <person name="Schulz C."/>
            <person name="Shakirov E.V."/>
            <person name="Shibagaki N."/>
            <person name="Shinohara N."/>
            <person name="Shippen D.E."/>
            <person name="Soerensen I."/>
            <person name="Sotooka R."/>
            <person name="Sugimoto N."/>
            <person name="Sugita M."/>
            <person name="Sumikawa N."/>
            <person name="Tanurdzic M."/>
            <person name="Theissen G."/>
            <person name="Ulvskov P."/>
            <person name="Wakazuki S."/>
            <person name="Weng J.K."/>
            <person name="Willats W.W."/>
            <person name="Wipf D."/>
            <person name="Wolf P.G."/>
            <person name="Yang L."/>
            <person name="Zimmer A.D."/>
            <person name="Zhu Q."/>
            <person name="Mitros T."/>
            <person name="Hellsten U."/>
            <person name="Loque D."/>
            <person name="Otillar R."/>
            <person name="Salamov A."/>
            <person name="Schmutz J."/>
            <person name="Shapiro H."/>
            <person name="Lindquist E."/>
            <person name="Lucas S."/>
            <person name="Rokhsar D."/>
            <person name="Grigoriev I.V."/>
        </authorList>
    </citation>
    <scope>NUCLEOTIDE SEQUENCE [LARGE SCALE GENOMIC DNA]</scope>
</reference>
<dbReference type="Proteomes" id="UP000001514">
    <property type="component" value="Unassembled WGS sequence"/>
</dbReference>
<evidence type="ECO:0000256" key="1">
    <source>
        <dbReference type="SAM" id="MobiDB-lite"/>
    </source>
</evidence>
<dbReference type="HOGENOM" id="CLU_1139651_0_0_1"/>
<evidence type="ECO:0000313" key="2">
    <source>
        <dbReference type="EMBL" id="EFJ25161.1"/>
    </source>
</evidence>
<protein>
    <submittedName>
        <fullName evidence="2">Uncharacterized protein</fullName>
    </submittedName>
</protein>
<organism evidence="3">
    <name type="scientific">Selaginella moellendorffii</name>
    <name type="common">Spikemoss</name>
    <dbReference type="NCBI Taxonomy" id="88036"/>
    <lineage>
        <taxon>Eukaryota</taxon>
        <taxon>Viridiplantae</taxon>
        <taxon>Streptophyta</taxon>
        <taxon>Embryophyta</taxon>
        <taxon>Tracheophyta</taxon>
        <taxon>Lycopodiopsida</taxon>
        <taxon>Selaginellales</taxon>
        <taxon>Selaginellaceae</taxon>
        <taxon>Selaginella</taxon>
    </lineage>
</organism>
<gene>
    <name evidence="2" type="ORF">SELMODRAFT_413908</name>
</gene>
<proteinExistence type="predicted"/>
<accession>D8RR07</accession>
<dbReference type="Gramene" id="EFJ25161">
    <property type="protein sequence ID" value="EFJ25161"/>
    <property type="gene ID" value="SELMODRAFT_413908"/>
</dbReference>